<dbReference type="EMBL" id="BSYO01000027">
    <property type="protein sequence ID" value="GMH23924.1"/>
    <property type="molecule type" value="Genomic_DNA"/>
</dbReference>
<feature type="compositionally biased region" description="Basic and acidic residues" evidence="1">
    <location>
        <begin position="211"/>
        <end position="224"/>
    </location>
</feature>
<comment type="caution">
    <text evidence="2">The sequence shown here is derived from an EMBL/GenBank/DDBJ whole genome shotgun (WGS) entry which is preliminary data.</text>
</comment>
<dbReference type="AlphaFoldDB" id="A0AAD3Y1D7"/>
<feature type="compositionally biased region" description="Polar residues" evidence="1">
    <location>
        <begin position="129"/>
        <end position="142"/>
    </location>
</feature>
<reference evidence="2" key="1">
    <citation type="submission" date="2023-05" db="EMBL/GenBank/DDBJ databases">
        <title>Nepenthes gracilis genome sequencing.</title>
        <authorList>
            <person name="Fukushima K."/>
        </authorList>
    </citation>
    <scope>NUCLEOTIDE SEQUENCE</scope>
    <source>
        <strain evidence="2">SING2019-196</strain>
    </source>
</reference>
<evidence type="ECO:0000313" key="3">
    <source>
        <dbReference type="Proteomes" id="UP001279734"/>
    </source>
</evidence>
<feature type="region of interest" description="Disordered" evidence="1">
    <location>
        <begin position="237"/>
        <end position="296"/>
    </location>
</feature>
<proteinExistence type="predicted"/>
<evidence type="ECO:0000313" key="2">
    <source>
        <dbReference type="EMBL" id="GMH23924.1"/>
    </source>
</evidence>
<feature type="compositionally biased region" description="Polar residues" evidence="1">
    <location>
        <begin position="197"/>
        <end position="210"/>
    </location>
</feature>
<feature type="region of interest" description="Disordered" evidence="1">
    <location>
        <begin position="129"/>
        <end position="157"/>
    </location>
</feature>
<accession>A0AAD3Y1D7</accession>
<sequence>MDDMELDCVGDCGGGCCDCCDCDCNCDDCCTGENFILCCCFSSTNNTTSRPTRANIAPDSSFHHHRHRRCCCCRCCCCCCSSPNGRAYGTRALPSREANQKKKDENKPKKHERFCLSIWNCFSKNQRLNESSSSIPPQSKMQESPPRDYRPNGRYPMPEELGYYGHGRQTSFINQGMPPGEGNQSEMQEIRVPSKPLGSNQSTSSILPQSKKQEFPPKDYRRDGRYPMLEEMGYGTWNTFNERGIPPRDTNPYKIQEIDVPPRNQSSNQSTLSIPPQSKIQEFAPRNYGGDGRYTV</sequence>
<gene>
    <name evidence="2" type="ORF">Nepgr_025767</name>
</gene>
<feature type="region of interest" description="Disordered" evidence="1">
    <location>
        <begin position="192"/>
        <end position="224"/>
    </location>
</feature>
<protein>
    <submittedName>
        <fullName evidence="2">Uncharacterized protein</fullName>
    </submittedName>
</protein>
<evidence type="ECO:0000256" key="1">
    <source>
        <dbReference type="SAM" id="MobiDB-lite"/>
    </source>
</evidence>
<dbReference type="Proteomes" id="UP001279734">
    <property type="component" value="Unassembled WGS sequence"/>
</dbReference>
<organism evidence="2 3">
    <name type="scientific">Nepenthes gracilis</name>
    <name type="common">Slender pitcher plant</name>
    <dbReference type="NCBI Taxonomy" id="150966"/>
    <lineage>
        <taxon>Eukaryota</taxon>
        <taxon>Viridiplantae</taxon>
        <taxon>Streptophyta</taxon>
        <taxon>Embryophyta</taxon>
        <taxon>Tracheophyta</taxon>
        <taxon>Spermatophyta</taxon>
        <taxon>Magnoliopsida</taxon>
        <taxon>eudicotyledons</taxon>
        <taxon>Gunneridae</taxon>
        <taxon>Pentapetalae</taxon>
        <taxon>Caryophyllales</taxon>
        <taxon>Nepenthaceae</taxon>
        <taxon>Nepenthes</taxon>
    </lineage>
</organism>
<feature type="compositionally biased region" description="Polar residues" evidence="1">
    <location>
        <begin position="263"/>
        <end position="280"/>
    </location>
</feature>
<keyword evidence="3" id="KW-1185">Reference proteome</keyword>
<name>A0AAD3Y1D7_NEPGR</name>